<accession>A0A375B8N1</accession>
<dbReference type="AlphaFoldDB" id="A0A375B8N1"/>
<dbReference type="RefSeq" id="WP_240990153.1">
    <property type="nucleotide sequence ID" value="NZ_LT976856.1"/>
</dbReference>
<gene>
    <name evidence="1" type="ORF">CBM2589_B10307</name>
</gene>
<evidence type="ECO:0008006" key="2">
    <source>
        <dbReference type="Google" id="ProtNLM"/>
    </source>
</evidence>
<dbReference type="Proteomes" id="UP000256297">
    <property type="component" value="Chromosome CBM2589_b"/>
</dbReference>
<sequence>MRGVQPAATAGCPAWPGTLEDTVHTLARDSRIWAYRNEGVLRASLVARVTTGEDPIRQLNRQYMIDLATRLARLHPAGPSQQLALRLRFAHQAMAGTLLFALINRESTFALSDRRLDLEMARSFLLTVA</sequence>
<protein>
    <recommendedName>
        <fullName evidence="2">Transcriptional regulator, TetR family</fullName>
    </recommendedName>
</protein>
<name>A0A375B8N1_9BURK</name>
<reference evidence="1" key="1">
    <citation type="submission" date="2018-01" db="EMBL/GenBank/DDBJ databases">
        <authorList>
            <person name="Clerissi C."/>
        </authorList>
    </citation>
    <scope>NUCLEOTIDE SEQUENCE</scope>
    <source>
        <strain evidence="1">Cupriavidus taiwanensis STM 3521</strain>
    </source>
</reference>
<evidence type="ECO:0000313" key="1">
    <source>
        <dbReference type="EMBL" id="SOY40026.1"/>
    </source>
</evidence>
<comment type="caution">
    <text evidence="1">The sequence shown here is derived from an EMBL/GenBank/DDBJ whole genome shotgun (WGS) entry which is preliminary data.</text>
</comment>
<proteinExistence type="predicted"/>
<dbReference type="EMBL" id="OFSP01000001">
    <property type="protein sequence ID" value="SOY40026.1"/>
    <property type="molecule type" value="Genomic_DNA"/>
</dbReference>
<organism evidence="1">
    <name type="scientific">Cupriavidus taiwanensis</name>
    <dbReference type="NCBI Taxonomy" id="164546"/>
    <lineage>
        <taxon>Bacteria</taxon>
        <taxon>Pseudomonadati</taxon>
        <taxon>Pseudomonadota</taxon>
        <taxon>Betaproteobacteria</taxon>
        <taxon>Burkholderiales</taxon>
        <taxon>Burkholderiaceae</taxon>
        <taxon>Cupriavidus</taxon>
    </lineage>
</organism>